<evidence type="ECO:0000313" key="2">
    <source>
        <dbReference type="Proteomes" id="UP000005239"/>
    </source>
</evidence>
<evidence type="ECO:0000313" key="1">
    <source>
        <dbReference type="EnsemblMetazoa" id="PPA44237.1"/>
    </source>
</evidence>
<proteinExistence type="predicted"/>
<reference evidence="1" key="2">
    <citation type="submission" date="2022-06" db="UniProtKB">
        <authorList>
            <consortium name="EnsemblMetazoa"/>
        </authorList>
    </citation>
    <scope>IDENTIFICATION</scope>
    <source>
        <strain evidence="1">PS312</strain>
    </source>
</reference>
<accession>A0A8R1Z2X9</accession>
<dbReference type="AlphaFoldDB" id="A0A2A6CYC4"/>
<accession>A0A2A6CYC4</accession>
<keyword evidence="2" id="KW-1185">Reference proteome</keyword>
<dbReference type="Proteomes" id="UP000005239">
    <property type="component" value="Unassembled WGS sequence"/>
</dbReference>
<protein>
    <submittedName>
        <fullName evidence="1">Uncharacterized protein</fullName>
    </submittedName>
</protein>
<organism evidence="1 2">
    <name type="scientific">Pristionchus pacificus</name>
    <name type="common">Parasitic nematode worm</name>
    <dbReference type="NCBI Taxonomy" id="54126"/>
    <lineage>
        <taxon>Eukaryota</taxon>
        <taxon>Metazoa</taxon>
        <taxon>Ecdysozoa</taxon>
        <taxon>Nematoda</taxon>
        <taxon>Chromadorea</taxon>
        <taxon>Rhabditida</taxon>
        <taxon>Rhabditina</taxon>
        <taxon>Diplogasteromorpha</taxon>
        <taxon>Diplogasteroidea</taxon>
        <taxon>Neodiplogasteridae</taxon>
        <taxon>Pristionchus</taxon>
    </lineage>
</organism>
<gene>
    <name evidence="1" type="primary">WBGene00282606</name>
</gene>
<name>A0A2A6CYC4_PRIPA</name>
<sequence length="62" mass="6928">MGPLGAGRGQPGRIVVTGDHPGLYSLTTTLIRKDFIRIFKFVRQRWLDPLARPAILDSTVDH</sequence>
<dbReference type="EnsemblMetazoa" id="PPA44237.1">
    <property type="protein sequence ID" value="PPA44237.1"/>
    <property type="gene ID" value="WBGene00282606"/>
</dbReference>
<reference evidence="2" key="1">
    <citation type="journal article" date="2008" name="Nat. Genet.">
        <title>The Pristionchus pacificus genome provides a unique perspective on nematode lifestyle and parasitism.</title>
        <authorList>
            <person name="Dieterich C."/>
            <person name="Clifton S.W."/>
            <person name="Schuster L.N."/>
            <person name="Chinwalla A."/>
            <person name="Delehaunty K."/>
            <person name="Dinkelacker I."/>
            <person name="Fulton L."/>
            <person name="Fulton R."/>
            <person name="Godfrey J."/>
            <person name="Minx P."/>
            <person name="Mitreva M."/>
            <person name="Roeseler W."/>
            <person name="Tian H."/>
            <person name="Witte H."/>
            <person name="Yang S.P."/>
            <person name="Wilson R.K."/>
            <person name="Sommer R.J."/>
        </authorList>
    </citation>
    <scope>NUCLEOTIDE SEQUENCE [LARGE SCALE GENOMIC DNA]</scope>
    <source>
        <strain evidence="2">PS312</strain>
    </source>
</reference>